<accession>I3SNB1</accession>
<evidence type="ECO:0000313" key="2">
    <source>
        <dbReference type="EMBL" id="AFK41753.1"/>
    </source>
</evidence>
<proteinExistence type="evidence at transcript level"/>
<protein>
    <submittedName>
        <fullName evidence="2">Uncharacterized protein</fullName>
    </submittedName>
</protein>
<sequence length="63" mass="7311">MENDVRTVIRMENFAAFESPLPSSFETRTLHKISNTQSIFYYFVIVIIGVHKVLGIKFEECVD</sequence>
<dbReference type="AlphaFoldDB" id="I3SNB1"/>
<dbReference type="EMBL" id="BT141959">
    <property type="protein sequence ID" value="AFK41753.1"/>
    <property type="molecule type" value="mRNA"/>
</dbReference>
<reference evidence="2" key="1">
    <citation type="submission" date="2012-05" db="EMBL/GenBank/DDBJ databases">
        <authorList>
            <person name="Krishnakumar V."/>
            <person name="Cheung F."/>
            <person name="Xiao Y."/>
            <person name="Chan A."/>
            <person name="Moskal W.A."/>
            <person name="Town C.D."/>
        </authorList>
    </citation>
    <scope>NUCLEOTIDE SEQUENCE</scope>
</reference>
<organism evidence="2">
    <name type="scientific">Lotus japonicus</name>
    <name type="common">Lotus corniculatus var. japonicus</name>
    <dbReference type="NCBI Taxonomy" id="34305"/>
    <lineage>
        <taxon>Eukaryota</taxon>
        <taxon>Viridiplantae</taxon>
        <taxon>Streptophyta</taxon>
        <taxon>Embryophyta</taxon>
        <taxon>Tracheophyta</taxon>
        <taxon>Spermatophyta</taxon>
        <taxon>Magnoliopsida</taxon>
        <taxon>eudicotyledons</taxon>
        <taxon>Gunneridae</taxon>
        <taxon>Pentapetalae</taxon>
        <taxon>rosids</taxon>
        <taxon>fabids</taxon>
        <taxon>Fabales</taxon>
        <taxon>Fabaceae</taxon>
        <taxon>Papilionoideae</taxon>
        <taxon>50 kb inversion clade</taxon>
        <taxon>NPAAA clade</taxon>
        <taxon>Hologalegina</taxon>
        <taxon>robinioid clade</taxon>
        <taxon>Loteae</taxon>
        <taxon>Lotus</taxon>
    </lineage>
</organism>
<feature type="transmembrane region" description="Helical" evidence="1">
    <location>
        <begin position="39"/>
        <end position="58"/>
    </location>
</feature>
<evidence type="ECO:0000256" key="1">
    <source>
        <dbReference type="SAM" id="Phobius"/>
    </source>
</evidence>
<keyword evidence="1" id="KW-0812">Transmembrane</keyword>
<name>I3SNB1_LOTJA</name>
<keyword evidence="1" id="KW-0472">Membrane</keyword>
<keyword evidence="1" id="KW-1133">Transmembrane helix</keyword>